<gene>
    <name evidence="3" type="ORF">SAMN04488134_11258</name>
</gene>
<evidence type="ECO:0000313" key="3">
    <source>
        <dbReference type="EMBL" id="SEO75516.1"/>
    </source>
</evidence>
<keyword evidence="4" id="KW-1185">Reference proteome</keyword>
<accession>A0A1H8SAH8</accession>
<evidence type="ECO:0000259" key="1">
    <source>
        <dbReference type="Pfam" id="PF00188"/>
    </source>
</evidence>
<evidence type="ECO:0000313" key="4">
    <source>
        <dbReference type="Proteomes" id="UP000199300"/>
    </source>
</evidence>
<feature type="domain" description="CAP-associated" evidence="2">
    <location>
        <begin position="102"/>
        <end position="239"/>
    </location>
</feature>
<organism evidence="3 4">
    <name type="scientific">Amphibacillus marinus</name>
    <dbReference type="NCBI Taxonomy" id="872970"/>
    <lineage>
        <taxon>Bacteria</taxon>
        <taxon>Bacillati</taxon>
        <taxon>Bacillota</taxon>
        <taxon>Bacilli</taxon>
        <taxon>Bacillales</taxon>
        <taxon>Bacillaceae</taxon>
        <taxon>Amphibacillus</taxon>
    </lineage>
</organism>
<dbReference type="InterPro" id="IPR014044">
    <property type="entry name" value="CAP_dom"/>
</dbReference>
<dbReference type="SUPFAM" id="SSF55797">
    <property type="entry name" value="PR-1-like"/>
    <property type="match status" value="1"/>
</dbReference>
<dbReference type="Gene3D" id="3.40.33.10">
    <property type="entry name" value="CAP"/>
    <property type="match status" value="1"/>
</dbReference>
<dbReference type="InterPro" id="IPR029410">
    <property type="entry name" value="CAP_assoc"/>
</dbReference>
<dbReference type="InterPro" id="IPR035940">
    <property type="entry name" value="CAP_sf"/>
</dbReference>
<dbReference type="RefSeq" id="WP_091499707.1">
    <property type="nucleotide sequence ID" value="NZ_FODJ01000012.1"/>
</dbReference>
<dbReference type="AlphaFoldDB" id="A0A1H8SAH8"/>
<feature type="domain" description="SCP" evidence="1">
    <location>
        <begin position="256"/>
        <end position="372"/>
    </location>
</feature>
<dbReference type="PANTHER" id="PTHR31157">
    <property type="entry name" value="SCP DOMAIN-CONTAINING PROTEIN"/>
    <property type="match status" value="1"/>
</dbReference>
<dbReference type="OrthoDB" id="9783944at2"/>
<dbReference type="Proteomes" id="UP000199300">
    <property type="component" value="Unassembled WGS sequence"/>
</dbReference>
<dbReference type="CDD" id="cd05379">
    <property type="entry name" value="CAP_bacterial"/>
    <property type="match status" value="1"/>
</dbReference>
<dbReference type="EMBL" id="FODJ01000012">
    <property type="protein sequence ID" value="SEO75516.1"/>
    <property type="molecule type" value="Genomic_DNA"/>
</dbReference>
<dbReference type="PANTHER" id="PTHR31157:SF1">
    <property type="entry name" value="SCP DOMAIN-CONTAINING PROTEIN"/>
    <property type="match status" value="1"/>
</dbReference>
<dbReference type="STRING" id="872970.SAMN04488134_11258"/>
<dbReference type="Pfam" id="PF00188">
    <property type="entry name" value="CAP"/>
    <property type="match status" value="1"/>
</dbReference>
<protein>
    <submittedName>
        <fullName evidence="3">Cysteine-rich secretory protein family protein</fullName>
    </submittedName>
</protein>
<evidence type="ECO:0000259" key="2">
    <source>
        <dbReference type="Pfam" id="PF14504"/>
    </source>
</evidence>
<name>A0A1H8SAH8_9BACI</name>
<reference evidence="3 4" key="1">
    <citation type="submission" date="2016-10" db="EMBL/GenBank/DDBJ databases">
        <authorList>
            <person name="de Groot N.N."/>
        </authorList>
    </citation>
    <scope>NUCLEOTIDE SEQUENCE [LARGE SCALE GENOMIC DNA]</scope>
    <source>
        <strain evidence="3 4">CGMCC 1.10434</strain>
    </source>
</reference>
<proteinExistence type="predicted"/>
<dbReference type="Pfam" id="PF14504">
    <property type="entry name" value="CAP_assoc_N"/>
    <property type="match status" value="1"/>
</dbReference>
<sequence length="375" mass="42933">MKALKGLLVLLIITGLLWYVYEEDYHNSGMAGVWGEVKQDAQNIRNSEPVQASITFISNSMAFMTDFLSGSSSEEYEAPSIPSPDLAEPNNQSFSVHNIEITDSIEDVEEVVGELPARVIQNEYETEWHIYHQQYQNFFMVAYDDNDQVFGLYTNQDLLRSNEGISIEATKSEVRAVYGDPIDFIQKGNIRYQVNNDQEYDTFKLDNNYVTFFYDLHQNEQITAVQIISKEMEHRKQGFFGEKSDELVEGLAYQLFDLTNATRAKFELPLLDWHQPAQTTVRQHSLDMAENNYFSHTNLAGLSPFDRLARDDVSYKMAGENIATGQPSSVYAHHGLMNSEGHRQNILNSDFRLMTVGVAVRQDGQPFYTENYITQ</sequence>